<dbReference type="InterPro" id="IPR036465">
    <property type="entry name" value="vWFA_dom_sf"/>
</dbReference>
<comment type="caution">
    <text evidence="1">The sequence shown here is derived from an EMBL/GenBank/DDBJ whole genome shotgun (WGS) entry which is preliminary data.</text>
</comment>
<dbReference type="Proteomes" id="UP001296993">
    <property type="component" value="Unassembled WGS sequence"/>
</dbReference>
<evidence type="ECO:0000313" key="2">
    <source>
        <dbReference type="Proteomes" id="UP001296993"/>
    </source>
</evidence>
<evidence type="ECO:0008006" key="3">
    <source>
        <dbReference type="Google" id="ProtNLM"/>
    </source>
</evidence>
<reference evidence="1 2" key="1">
    <citation type="submission" date="2021-03" db="EMBL/GenBank/DDBJ databases">
        <title>Sequencing the genomes of 1000 actinobacteria strains.</title>
        <authorList>
            <person name="Klenk H.-P."/>
        </authorList>
    </citation>
    <scope>NUCLEOTIDE SEQUENCE [LARGE SCALE GENOMIC DNA]</scope>
    <source>
        <strain evidence="1 2">DSM 15797</strain>
    </source>
</reference>
<evidence type="ECO:0000313" key="1">
    <source>
        <dbReference type="EMBL" id="MBP2387786.1"/>
    </source>
</evidence>
<name>A0ABS4XH40_9MICC</name>
<organism evidence="1 2">
    <name type="scientific">Paeniglutamicibacter kerguelensis</name>
    <dbReference type="NCBI Taxonomy" id="254788"/>
    <lineage>
        <taxon>Bacteria</taxon>
        <taxon>Bacillati</taxon>
        <taxon>Actinomycetota</taxon>
        <taxon>Actinomycetes</taxon>
        <taxon>Micrococcales</taxon>
        <taxon>Micrococcaceae</taxon>
        <taxon>Paeniglutamicibacter</taxon>
    </lineage>
</organism>
<dbReference type="RefSeq" id="WP_210000295.1">
    <property type="nucleotide sequence ID" value="NZ_BAAAJY010000001.1"/>
</dbReference>
<dbReference type="SUPFAM" id="SSF53300">
    <property type="entry name" value="vWA-like"/>
    <property type="match status" value="1"/>
</dbReference>
<keyword evidence="2" id="KW-1185">Reference proteome</keyword>
<accession>A0ABS4XH40</accession>
<proteinExistence type="predicted"/>
<sequence length="217" mass="24030">MTNKDTALLIFLLDRSGSMHDIKADIEGGLNAYVAQQLAEAGTAMASLYQFDDRFEATYRNVPLAEVPRFELEPRGTTALFDGIGKTITDVRLQIAKMPPEMRPGIVHLNIATDGLENASTKYTRQAIRDMVQTQEEVDKWIISYMGCDQNAVEVGASLGIAPERSLTYTRETAVEAMDTYSQLTTSVRGASLRGADWDEVLAEGIFTERQRKNTGK</sequence>
<protein>
    <recommendedName>
        <fullName evidence="3">VWA domain-containing protein</fullName>
    </recommendedName>
</protein>
<gene>
    <name evidence="1" type="ORF">JOF47_003297</name>
</gene>
<dbReference type="EMBL" id="JAGIOF010000001">
    <property type="protein sequence ID" value="MBP2387786.1"/>
    <property type="molecule type" value="Genomic_DNA"/>
</dbReference>